<gene>
    <name evidence="2" type="ORF">SPAR_31636</name>
</gene>
<comment type="caution">
    <text evidence="2">The sequence shown here is derived from an EMBL/GenBank/DDBJ whole genome shotgun (WGS) entry which is preliminary data.</text>
</comment>
<dbReference type="EMBL" id="ASQP01000399">
    <property type="protein sequence ID" value="OMI35319.1"/>
    <property type="molecule type" value="Genomic_DNA"/>
</dbReference>
<name>A0A1R1SBC2_9ACTN</name>
<dbReference type="Proteomes" id="UP000186168">
    <property type="component" value="Unassembled WGS sequence"/>
</dbReference>
<accession>A0A1R1SBC2</accession>
<sequence length="75" mass="8231">MDLEQARPKAVRDRWAPGTDTSAQGVARRDFWEEVYLVEGALHDLTAGRAFTAGMYARMGAEQPDQPASDPRAAP</sequence>
<organism evidence="2 3">
    <name type="scientific">Streptomyces sparsogenes DSM 40356</name>
    <dbReference type="NCBI Taxonomy" id="1331668"/>
    <lineage>
        <taxon>Bacteria</taxon>
        <taxon>Bacillati</taxon>
        <taxon>Actinomycetota</taxon>
        <taxon>Actinomycetes</taxon>
        <taxon>Kitasatosporales</taxon>
        <taxon>Streptomycetaceae</taxon>
        <taxon>Streptomyces</taxon>
    </lineage>
</organism>
<evidence type="ECO:0000313" key="3">
    <source>
        <dbReference type="Proteomes" id="UP000186168"/>
    </source>
</evidence>
<protein>
    <submittedName>
        <fullName evidence="2">Uncharacterized protein</fullName>
    </submittedName>
</protein>
<feature type="region of interest" description="Disordered" evidence="1">
    <location>
        <begin position="1"/>
        <end position="24"/>
    </location>
</feature>
<feature type="compositionally biased region" description="Basic and acidic residues" evidence="1">
    <location>
        <begin position="1"/>
        <end position="15"/>
    </location>
</feature>
<evidence type="ECO:0000313" key="2">
    <source>
        <dbReference type="EMBL" id="OMI35319.1"/>
    </source>
</evidence>
<evidence type="ECO:0000256" key="1">
    <source>
        <dbReference type="SAM" id="MobiDB-lite"/>
    </source>
</evidence>
<reference evidence="2 3" key="1">
    <citation type="submission" date="2013-05" db="EMBL/GenBank/DDBJ databases">
        <title>Genome sequence of Streptomyces sparsogenes DSM 40356.</title>
        <authorList>
            <person name="Coyne S."/>
            <person name="Seebeck F.P."/>
        </authorList>
    </citation>
    <scope>NUCLEOTIDE SEQUENCE [LARGE SCALE GENOMIC DNA]</scope>
    <source>
        <strain evidence="2 3">DSM 40356</strain>
    </source>
</reference>
<dbReference type="AlphaFoldDB" id="A0A1R1SBC2"/>
<keyword evidence="3" id="KW-1185">Reference proteome</keyword>
<proteinExistence type="predicted"/>